<sequence>MYIFLFIIILILIICYIIINSMQMCSKFKLKGGSKFKLKGGAKSIDLTLEIKNKVDHLIKNSDLNKYSSKIKDMKQLTNKILNKL</sequence>
<dbReference type="EMBL" id="MN740066">
    <property type="protein sequence ID" value="QHT86326.1"/>
    <property type="molecule type" value="Genomic_DNA"/>
</dbReference>
<accession>A0A6C0I1V2</accession>
<protein>
    <submittedName>
        <fullName evidence="2">Uncharacterized protein</fullName>
    </submittedName>
</protein>
<keyword evidence="1" id="KW-1133">Transmembrane helix</keyword>
<evidence type="ECO:0000313" key="2">
    <source>
        <dbReference type="EMBL" id="QHT86326.1"/>
    </source>
</evidence>
<reference evidence="2" key="1">
    <citation type="journal article" date="2020" name="Nature">
        <title>Giant virus diversity and host interactions through global metagenomics.</title>
        <authorList>
            <person name="Schulz F."/>
            <person name="Roux S."/>
            <person name="Paez-Espino D."/>
            <person name="Jungbluth S."/>
            <person name="Walsh D.A."/>
            <person name="Denef V.J."/>
            <person name="McMahon K.D."/>
            <person name="Konstantinidis K.T."/>
            <person name="Eloe-Fadrosh E.A."/>
            <person name="Kyrpides N.C."/>
            <person name="Woyke T."/>
        </authorList>
    </citation>
    <scope>NUCLEOTIDE SEQUENCE</scope>
    <source>
        <strain evidence="2">GVMAG-M-3300023184-186</strain>
    </source>
</reference>
<name>A0A6C0I1V2_9ZZZZ</name>
<keyword evidence="1" id="KW-0472">Membrane</keyword>
<evidence type="ECO:0000256" key="1">
    <source>
        <dbReference type="SAM" id="Phobius"/>
    </source>
</evidence>
<organism evidence="2">
    <name type="scientific">viral metagenome</name>
    <dbReference type="NCBI Taxonomy" id="1070528"/>
    <lineage>
        <taxon>unclassified sequences</taxon>
        <taxon>metagenomes</taxon>
        <taxon>organismal metagenomes</taxon>
    </lineage>
</organism>
<dbReference type="AlphaFoldDB" id="A0A6C0I1V2"/>
<feature type="transmembrane region" description="Helical" evidence="1">
    <location>
        <begin position="6"/>
        <end position="25"/>
    </location>
</feature>
<keyword evidence="1" id="KW-0812">Transmembrane</keyword>
<proteinExistence type="predicted"/>